<dbReference type="InterPro" id="IPR035979">
    <property type="entry name" value="RBD_domain_sf"/>
</dbReference>
<evidence type="ECO:0000256" key="2">
    <source>
        <dbReference type="ARBA" id="ARBA00010320"/>
    </source>
</evidence>
<dbReference type="PANTHER" id="PTHR32198:SF2">
    <property type="entry name" value="MITOCHONDRIAL ESCAPE PROTEIN 2"/>
    <property type="match status" value="1"/>
</dbReference>
<feature type="domain" description="RRM" evidence="12">
    <location>
        <begin position="159"/>
        <end position="251"/>
    </location>
</feature>
<dbReference type="InterPro" id="IPR000504">
    <property type="entry name" value="RRM_dom"/>
</dbReference>
<dbReference type="RefSeq" id="XP_018186169.1">
    <property type="nucleotide sequence ID" value="XM_018333083.1"/>
</dbReference>
<keyword evidence="6" id="KW-1133">Transmembrane helix</keyword>
<evidence type="ECO:0000313" key="14">
    <source>
        <dbReference type="Proteomes" id="UP000076632"/>
    </source>
</evidence>
<accession>A0A165AK39</accession>
<dbReference type="SUPFAM" id="SSF54928">
    <property type="entry name" value="RNA-binding domain, RBD"/>
    <property type="match status" value="1"/>
</dbReference>
<comment type="similarity">
    <text evidence="2 11">Belongs to the YME2 family.</text>
</comment>
<dbReference type="Gene3D" id="3.40.50.300">
    <property type="entry name" value="P-loop containing nucleotide triphosphate hydrolases"/>
    <property type="match status" value="1"/>
</dbReference>
<evidence type="ECO:0000256" key="10">
    <source>
        <dbReference type="PROSITE-ProRule" id="PRU00176"/>
    </source>
</evidence>
<keyword evidence="11" id="KW-0507">mRNA processing</keyword>
<dbReference type="OMA" id="WTPEQAW"/>
<name>A0A165AK39_XYLHT</name>
<evidence type="ECO:0000256" key="7">
    <source>
        <dbReference type="ARBA" id="ARBA00023128"/>
    </source>
</evidence>
<proteinExistence type="inferred from homology"/>
<evidence type="ECO:0000256" key="3">
    <source>
        <dbReference type="ARBA" id="ARBA00020222"/>
    </source>
</evidence>
<comment type="subcellular location">
    <subcellularLocation>
        <location evidence="1 11">Mitochondrion inner membrane</location>
        <topology evidence="1 11">Single-pass membrane protein</topology>
    </subcellularLocation>
</comment>
<organism evidence="13 14">
    <name type="scientific">Xylona heveae (strain CBS 132557 / TC161)</name>
    <dbReference type="NCBI Taxonomy" id="1328760"/>
    <lineage>
        <taxon>Eukaryota</taxon>
        <taxon>Fungi</taxon>
        <taxon>Dikarya</taxon>
        <taxon>Ascomycota</taxon>
        <taxon>Pezizomycotina</taxon>
        <taxon>Xylonomycetes</taxon>
        <taxon>Xylonales</taxon>
        <taxon>Xylonaceae</taxon>
        <taxon>Xylona</taxon>
    </lineage>
</organism>
<dbReference type="Pfam" id="PF00076">
    <property type="entry name" value="RRM_1"/>
    <property type="match status" value="1"/>
</dbReference>
<dbReference type="GeneID" id="28898220"/>
<evidence type="ECO:0000256" key="1">
    <source>
        <dbReference type="ARBA" id="ARBA00004434"/>
    </source>
</evidence>
<dbReference type="InterPro" id="IPR039627">
    <property type="entry name" value="Yme2_C"/>
</dbReference>
<keyword evidence="5 11" id="KW-0999">Mitochondrion inner membrane</keyword>
<evidence type="ECO:0000313" key="13">
    <source>
        <dbReference type="EMBL" id="KZF20614.1"/>
    </source>
</evidence>
<dbReference type="STRING" id="1328760.A0A165AK39"/>
<dbReference type="EMBL" id="KV407462">
    <property type="protein sequence ID" value="KZF20614.1"/>
    <property type="molecule type" value="Genomic_DNA"/>
</dbReference>
<dbReference type="PROSITE" id="PS50102">
    <property type="entry name" value="RRM"/>
    <property type="match status" value="1"/>
</dbReference>
<evidence type="ECO:0000256" key="4">
    <source>
        <dbReference type="ARBA" id="ARBA00022692"/>
    </source>
</evidence>
<dbReference type="SUPFAM" id="SSF52540">
    <property type="entry name" value="P-loop containing nucleoside triphosphate hydrolases"/>
    <property type="match status" value="1"/>
</dbReference>
<sequence length="802" mass="90075">MRANFRGARCFTFEAGENKSGHISSGPNQGILFFDNIFPLRLQWLLSLPLNTSKTIPEIMNKFNSPNIAAADPLSIIKRAVPPEIPITVVEVLPRIKEGGAYVKFSKPEDVDLTEAVEKLRIHLREHPIKPWFNPFRRVRASLVQGRPWIEDLNRTPTKRLKVEFLPATTGGEAAELSPEALYSLFRPFGKLADIVPQPPDSKVLPKFAYLNFVLARQATMAKNCMHGFKILEANGGGKSGTQLRLLYEQTVHAHWIRDWIFSHPRVVIPAIAALVAAITVAVFDPIRTFFVKAHISHTWDLTNNSVIRWFKDQATDILVFRKNKTSDVGLDAIWDDRRDAIEQIRRWLMETTDTFIVIQGPRGSGKRELLLDQALKHRKNTLVIDCKPIQEARGDSSTIDAAAREVGYRPVFSFMNSISGLIDLAAQGTIGTKTGFSETLDTQLAKILANTATALKQIALEDRKKNEKDANMGMDEYLEAHPERRPVVVIDNFLHKSQENDVVYDKLAEWAASLTTSNIAHVVFLTNDVSFSKSLSKALPDRVFRQISLGDCKPEVAKRYVINQLDSDADLEEGEEKLTPSQRRSDLVELDGSIEVLGGRLTDLEFLARRIKAGETPSNAVHEIVEQSASEVLKMYIFGTESGQRKWTQEQAWLLIKQLAEKDSLRYNEVLLSDTYKSGGEDALRALEQAELITIISANGRPYSIKPGKPVYQAAFKTLIGDRVLNSRLDLGILTELIKIETASIDKYEGELNRLGALPKQPSQLSSRISWLLDKIAGCQDRIMKYETDSVVLKKVLKTEF</sequence>
<dbReference type="InterPro" id="IPR018850">
    <property type="entry name" value="Mt_escape_2_C"/>
</dbReference>
<dbReference type="InterPro" id="IPR027417">
    <property type="entry name" value="P-loop_NTPase"/>
</dbReference>
<evidence type="ECO:0000256" key="5">
    <source>
        <dbReference type="ARBA" id="ARBA00022792"/>
    </source>
</evidence>
<dbReference type="GO" id="GO:0006397">
    <property type="term" value="P:mRNA processing"/>
    <property type="evidence" value="ECO:0007669"/>
    <property type="project" value="UniProtKB-UniRule"/>
</dbReference>
<dbReference type="OrthoDB" id="10267654at2759"/>
<keyword evidence="10 11" id="KW-0694">RNA-binding</keyword>
<evidence type="ECO:0000259" key="12">
    <source>
        <dbReference type="PROSITE" id="PS50102"/>
    </source>
</evidence>
<gene>
    <name evidence="13" type="ORF">L228DRAFT_249385</name>
</gene>
<keyword evidence="7 11" id="KW-0496">Mitochondrion</keyword>
<dbReference type="InParanoid" id="A0A165AK39"/>
<dbReference type="GO" id="GO:0003723">
    <property type="term" value="F:RNA binding"/>
    <property type="evidence" value="ECO:0007669"/>
    <property type="project" value="UniProtKB-UniRule"/>
</dbReference>
<evidence type="ECO:0000256" key="11">
    <source>
        <dbReference type="RuleBase" id="RU367108"/>
    </source>
</evidence>
<keyword evidence="8" id="KW-0472">Membrane</keyword>
<dbReference type="Pfam" id="PF10443">
    <property type="entry name" value="RNA12"/>
    <property type="match status" value="1"/>
</dbReference>
<dbReference type="FunCoup" id="A0A165AK39">
    <property type="interactions" value="133"/>
</dbReference>
<evidence type="ECO:0000256" key="8">
    <source>
        <dbReference type="ARBA" id="ARBA00023136"/>
    </source>
</evidence>
<protein>
    <recommendedName>
        <fullName evidence="3 11">Mitochondrial escape protein 2</fullName>
    </recommendedName>
</protein>
<evidence type="ECO:0000256" key="9">
    <source>
        <dbReference type="ARBA" id="ARBA00025276"/>
    </source>
</evidence>
<dbReference type="Proteomes" id="UP000076632">
    <property type="component" value="Unassembled WGS sequence"/>
</dbReference>
<reference evidence="13 14" key="1">
    <citation type="journal article" date="2016" name="Fungal Biol.">
        <title>The genome of Xylona heveae provides a window into fungal endophytism.</title>
        <authorList>
            <person name="Gazis R."/>
            <person name="Kuo A."/>
            <person name="Riley R."/>
            <person name="LaButti K."/>
            <person name="Lipzen A."/>
            <person name="Lin J."/>
            <person name="Amirebrahimi M."/>
            <person name="Hesse C.N."/>
            <person name="Spatafora J.W."/>
            <person name="Henrissat B."/>
            <person name="Hainaut M."/>
            <person name="Grigoriev I.V."/>
            <person name="Hibbett D.S."/>
        </authorList>
    </citation>
    <scope>NUCLEOTIDE SEQUENCE [LARGE SCALE GENOMIC DNA]</scope>
    <source>
        <strain evidence="13 14">TC161</strain>
    </source>
</reference>
<keyword evidence="4" id="KW-0812">Transmembrane</keyword>
<dbReference type="PANTHER" id="PTHR32198">
    <property type="entry name" value="MITOCHONDRIAL ESCAPE PROTEIN 2"/>
    <property type="match status" value="1"/>
</dbReference>
<dbReference type="GO" id="GO:0005743">
    <property type="term" value="C:mitochondrial inner membrane"/>
    <property type="evidence" value="ECO:0007669"/>
    <property type="project" value="UniProtKB-SubCell"/>
</dbReference>
<keyword evidence="14" id="KW-1185">Reference proteome</keyword>
<comment type="function">
    <text evidence="9 11">Plays a role in maintaining the mitochondrial genome and in controlling the mtDNA escape. Involved in the regulation of mtDNA nucleotide structure and number. May have a dispensable role in early maturation of pre-rRNA.</text>
</comment>
<dbReference type="AlphaFoldDB" id="A0A165AK39"/>
<evidence type="ECO:0000256" key="6">
    <source>
        <dbReference type="ARBA" id="ARBA00022989"/>
    </source>
</evidence>